<sequence>MHICMRMHMELGLKIQSPCNAMILILKINPDRPMDTPAESRILACTMNQ</sequence>
<organism evidence="1">
    <name type="scientific">Rhizophora mucronata</name>
    <name type="common">Asiatic mangrove</name>
    <dbReference type="NCBI Taxonomy" id="61149"/>
    <lineage>
        <taxon>Eukaryota</taxon>
        <taxon>Viridiplantae</taxon>
        <taxon>Streptophyta</taxon>
        <taxon>Embryophyta</taxon>
        <taxon>Tracheophyta</taxon>
        <taxon>Spermatophyta</taxon>
        <taxon>Magnoliopsida</taxon>
        <taxon>eudicotyledons</taxon>
        <taxon>Gunneridae</taxon>
        <taxon>Pentapetalae</taxon>
        <taxon>rosids</taxon>
        <taxon>fabids</taxon>
        <taxon>Malpighiales</taxon>
        <taxon>Rhizophoraceae</taxon>
        <taxon>Rhizophora</taxon>
    </lineage>
</organism>
<evidence type="ECO:0000313" key="1">
    <source>
        <dbReference type="EMBL" id="MBX19118.1"/>
    </source>
</evidence>
<dbReference type="EMBL" id="GGEC01038634">
    <property type="protein sequence ID" value="MBX19118.1"/>
    <property type="molecule type" value="Transcribed_RNA"/>
</dbReference>
<protein>
    <submittedName>
        <fullName evidence="1">SET and MYND domain-containing protein 4 isoform X2</fullName>
    </submittedName>
</protein>
<accession>A0A2P2LMB9</accession>
<name>A0A2P2LMB9_RHIMU</name>
<dbReference type="AlphaFoldDB" id="A0A2P2LMB9"/>
<proteinExistence type="predicted"/>
<reference evidence="1" key="1">
    <citation type="submission" date="2018-02" db="EMBL/GenBank/DDBJ databases">
        <title>Rhizophora mucronata_Transcriptome.</title>
        <authorList>
            <person name="Meera S.P."/>
            <person name="Sreeshan A."/>
            <person name="Augustine A."/>
        </authorList>
    </citation>
    <scope>NUCLEOTIDE SEQUENCE</scope>
    <source>
        <tissue evidence="1">Leaf</tissue>
    </source>
</reference>